<dbReference type="SUPFAM" id="SSF81593">
    <property type="entry name" value="Nucleotidyltransferase substrate binding subunit/domain"/>
    <property type="match status" value="2"/>
</dbReference>
<keyword evidence="11" id="KW-1185">Reference proteome</keyword>
<evidence type="ECO:0000256" key="4">
    <source>
        <dbReference type="ARBA" id="ARBA00022840"/>
    </source>
</evidence>
<keyword evidence="2 10" id="KW-0548">Nucleotidyltransferase</keyword>
<dbReference type="Proteomes" id="UP000005801">
    <property type="component" value="Unassembled WGS sequence"/>
</dbReference>
<evidence type="ECO:0000256" key="5">
    <source>
        <dbReference type="ARBA" id="ARBA00022842"/>
    </source>
</evidence>
<keyword evidence="3" id="KW-0547">Nucleotide-binding</keyword>
<feature type="compositionally biased region" description="Basic residues" evidence="7">
    <location>
        <begin position="381"/>
        <end position="395"/>
    </location>
</feature>
<protein>
    <submittedName>
        <fullName evidence="10">Glutamate-ammonia-ligase adenylyltransferase</fullName>
    </submittedName>
</protein>
<dbReference type="Pfam" id="PF08335">
    <property type="entry name" value="GlnD_UR_UTase"/>
    <property type="match status" value="2"/>
</dbReference>
<dbReference type="GO" id="GO:0016874">
    <property type="term" value="F:ligase activity"/>
    <property type="evidence" value="ECO:0007669"/>
    <property type="project" value="UniProtKB-KW"/>
</dbReference>
<keyword evidence="1 10" id="KW-0808">Transferase</keyword>
<evidence type="ECO:0000256" key="3">
    <source>
        <dbReference type="ARBA" id="ARBA00022741"/>
    </source>
</evidence>
<dbReference type="eggNOG" id="COG1391">
    <property type="taxonomic scope" value="Bacteria"/>
</dbReference>
<keyword evidence="4" id="KW-0067">ATP-binding</keyword>
<dbReference type="Gene3D" id="1.20.120.330">
    <property type="entry name" value="Nucleotidyltransferases domain 2"/>
    <property type="match status" value="2"/>
</dbReference>
<feature type="region of interest" description="Disordered" evidence="7">
    <location>
        <begin position="360"/>
        <end position="428"/>
    </location>
</feature>
<evidence type="ECO:0000256" key="2">
    <source>
        <dbReference type="ARBA" id="ARBA00022695"/>
    </source>
</evidence>
<feature type="domain" description="PII-uridylyltransferase/Glutamine-synthetase adenylyltransferase" evidence="9">
    <location>
        <begin position="983"/>
        <end position="1122"/>
    </location>
</feature>
<sequence length="1136" mass="122367">MAEPPSLDASALAVNDPRAALARLHDLPDAARRGALELLPPSTWRDTLEALVDGPDPDTALQGALSLPESLWAQAGDAAEADAVTRLAALLHQGSYPPRLIRLLGSAASRELARATETPADHRAALGEALVRAVAERGPAEGIAFVRTREYLRLCLRELDHAPLEEVGGALSTLAAACVDAAMDAVDPSLRAAVVVFGMGKLGGSELNFLSDIDLVFVHADGAIDAPDEVQAHRQRARLHDQLRAVLRLLEGSGAWRPVFHVDLRLRPFGTRGPLSISASALERYFDRHGRGWERQAWLRARPIAGAVGLGEALLARLEPFVWPRSLGPEVFSEIAEVMKRARAQAHRGLGATGVAARAQLGQPKAEPEPAALGPFGAPRRSARRPKATHRRRAPSKFAASSPAPTPVATSPASPPPSREPAEPGALDLKHDAGGIREIEFFVQALQLLNGGRNPAVRERATLRALDRLAAGGFISDREHDVLGGAYRVLRRIEHRVQLADGQQTHLVPVTPEGREGLARRLAVGAPATWLHLRQGSSAATAPRIPGDRTSFEATLTELRGQVQAITGTLTGESELADTSEEGQRALAQDLALDPGASASARREALVSLGLWPGAVDEVGAMLEHLLGRPGAAVTASGPATAPARVGARALLLACLDSANPVEAVRRYIEFAEQRPAHFGVWRVLGAPEHGTLVRQVAELFGASEPLSRGLIGFPGTGAMAGDGGLTLLLEAFAASELARAAELRERLLDFCTNSEIDDFDARLVVFKHREFVRIGLHDLARRPDPLIIGRALSDLAELLVRELVGDLAQRRRESSSDEPSFRLAVLALGKFGMQAMDYGSDLDLMFVYEPDPGISATAARDAAQKVSRQLIARLEARIRGARLYEVDMRLRPSGGQGLLVSSLDGFLGYHARPVAVWERLALVRMRGVAEHHFGKTTKEPNSNTAPGAPDRLCQRIVDEVVPGSLWPADEEPEAIARETLRLRERIAVELARESREVIDVKTGRGGCLELELLVSALQLRHGRAGSSELRAREIPAALRALSEAGAIGLAEAQALDRAYRFLRLLLNRLRMTRASGRGQGDRLAVNSPRLTALARRMGLPDRDELLANLDRHRSEVRDTFDRHLADPPDAHAGEH</sequence>
<dbReference type="SUPFAM" id="SSF81301">
    <property type="entry name" value="Nucleotidyltransferase"/>
    <property type="match status" value="2"/>
</dbReference>
<evidence type="ECO:0000259" key="8">
    <source>
        <dbReference type="Pfam" id="PF03710"/>
    </source>
</evidence>
<evidence type="ECO:0000256" key="6">
    <source>
        <dbReference type="ARBA" id="ARBA00023268"/>
    </source>
</evidence>
<dbReference type="AlphaFoldDB" id="A6GIV3"/>
<feature type="domain" description="Glutamate-ammonia ligase adenylyltransferase repeated" evidence="8">
    <location>
        <begin position="103"/>
        <end position="314"/>
    </location>
</feature>
<dbReference type="InterPro" id="IPR023057">
    <property type="entry name" value="GlnE"/>
</dbReference>
<evidence type="ECO:0000313" key="11">
    <source>
        <dbReference type="Proteomes" id="UP000005801"/>
    </source>
</evidence>
<dbReference type="RefSeq" id="WP_006976639.1">
    <property type="nucleotide sequence ID" value="NZ_ABCS01000144.1"/>
</dbReference>
<evidence type="ECO:0000256" key="7">
    <source>
        <dbReference type="SAM" id="MobiDB-lite"/>
    </source>
</evidence>
<feature type="domain" description="PII-uridylyltransferase/Glutamine-synthetase adenylyltransferase" evidence="9">
    <location>
        <begin position="428"/>
        <end position="530"/>
    </location>
</feature>
<dbReference type="Gene3D" id="3.30.460.10">
    <property type="entry name" value="Beta Polymerase, domain 2"/>
    <property type="match status" value="2"/>
</dbReference>
<dbReference type="Pfam" id="PF03710">
    <property type="entry name" value="GlnE"/>
    <property type="match status" value="2"/>
</dbReference>
<comment type="caution">
    <text evidence="10">The sequence shown here is derived from an EMBL/GenBank/DDBJ whole genome shotgun (WGS) entry which is preliminary data.</text>
</comment>
<keyword evidence="5" id="KW-0460">Magnesium</keyword>
<dbReference type="EMBL" id="ABCS01000144">
    <property type="protein sequence ID" value="EDM74188.1"/>
    <property type="molecule type" value="Genomic_DNA"/>
</dbReference>
<feature type="domain" description="Glutamate-ammonia ligase adenylyltransferase repeated" evidence="8">
    <location>
        <begin position="739"/>
        <end position="932"/>
    </location>
</feature>
<organism evidence="10 11">
    <name type="scientific">Plesiocystis pacifica SIR-1</name>
    <dbReference type="NCBI Taxonomy" id="391625"/>
    <lineage>
        <taxon>Bacteria</taxon>
        <taxon>Pseudomonadati</taxon>
        <taxon>Myxococcota</taxon>
        <taxon>Polyangia</taxon>
        <taxon>Nannocystales</taxon>
        <taxon>Nannocystaceae</taxon>
        <taxon>Plesiocystis</taxon>
    </lineage>
</organism>
<evidence type="ECO:0000259" key="9">
    <source>
        <dbReference type="Pfam" id="PF08335"/>
    </source>
</evidence>
<proteinExistence type="predicted"/>
<dbReference type="GO" id="GO:0005829">
    <property type="term" value="C:cytosol"/>
    <property type="evidence" value="ECO:0007669"/>
    <property type="project" value="TreeGrafter"/>
</dbReference>
<dbReference type="InterPro" id="IPR013546">
    <property type="entry name" value="PII_UdlTrfase/GS_AdlTrfase"/>
</dbReference>
<keyword evidence="6" id="KW-0511">Multifunctional enzyme</keyword>
<feature type="compositionally biased region" description="Low complexity" evidence="7">
    <location>
        <begin position="396"/>
        <end position="412"/>
    </location>
</feature>
<dbReference type="STRING" id="391625.PPSIR1_17560"/>
<name>A6GIV3_9BACT</name>
<dbReference type="InterPro" id="IPR043519">
    <property type="entry name" value="NT_sf"/>
</dbReference>
<evidence type="ECO:0000313" key="10">
    <source>
        <dbReference type="EMBL" id="EDM74188.1"/>
    </source>
</evidence>
<accession>A6GIV3</accession>
<dbReference type="PANTHER" id="PTHR30621:SF0">
    <property type="entry name" value="BIFUNCTIONAL GLUTAMINE SYNTHETASE ADENYLYLTRANSFERASE_ADENYLYL-REMOVING ENZYME"/>
    <property type="match status" value="1"/>
</dbReference>
<dbReference type="CDD" id="cd05401">
    <property type="entry name" value="NT_GlnE_GlnD_like"/>
    <property type="match status" value="2"/>
</dbReference>
<dbReference type="OrthoDB" id="9759366at2"/>
<dbReference type="PANTHER" id="PTHR30621">
    <property type="entry name" value="GLUTAMINE SYNTHETASE ADENYLYLTRANSFERASE"/>
    <property type="match status" value="1"/>
</dbReference>
<dbReference type="InterPro" id="IPR005190">
    <property type="entry name" value="GlnE_rpt_dom"/>
</dbReference>
<dbReference type="GO" id="GO:0008882">
    <property type="term" value="F:[glutamate-ammonia-ligase] adenylyltransferase activity"/>
    <property type="evidence" value="ECO:0007669"/>
    <property type="project" value="InterPro"/>
</dbReference>
<evidence type="ECO:0000256" key="1">
    <source>
        <dbReference type="ARBA" id="ARBA00022679"/>
    </source>
</evidence>
<gene>
    <name evidence="10" type="ORF">PPSIR1_17560</name>
</gene>
<keyword evidence="10" id="KW-0436">Ligase</keyword>
<reference evidence="10 11" key="1">
    <citation type="submission" date="2007-06" db="EMBL/GenBank/DDBJ databases">
        <authorList>
            <person name="Shimkets L."/>
            <person name="Ferriera S."/>
            <person name="Johnson J."/>
            <person name="Kravitz S."/>
            <person name="Beeson K."/>
            <person name="Sutton G."/>
            <person name="Rogers Y.-H."/>
            <person name="Friedman R."/>
            <person name="Frazier M."/>
            <person name="Venter J.C."/>
        </authorList>
    </citation>
    <scope>NUCLEOTIDE SEQUENCE [LARGE SCALE GENOMIC DNA]</scope>
    <source>
        <strain evidence="10 11">SIR-1</strain>
    </source>
</reference>
<dbReference type="GO" id="GO:0005524">
    <property type="term" value="F:ATP binding"/>
    <property type="evidence" value="ECO:0007669"/>
    <property type="project" value="UniProtKB-KW"/>
</dbReference>
<dbReference type="GO" id="GO:0000820">
    <property type="term" value="P:regulation of glutamine family amino acid metabolic process"/>
    <property type="evidence" value="ECO:0007669"/>
    <property type="project" value="TreeGrafter"/>
</dbReference>